<dbReference type="GO" id="GO:0006959">
    <property type="term" value="P:humoral immune response"/>
    <property type="evidence" value="ECO:0007669"/>
    <property type="project" value="InterPro"/>
</dbReference>
<dbReference type="SMART" id="SM00249">
    <property type="entry name" value="PHD"/>
    <property type="match status" value="1"/>
</dbReference>
<keyword evidence="3 6" id="KW-0863">Zinc-finger</keyword>
<dbReference type="Gene3D" id="1.20.920.10">
    <property type="entry name" value="Bromodomain-like"/>
    <property type="match status" value="1"/>
</dbReference>
<dbReference type="GO" id="GO:0005737">
    <property type="term" value="C:cytoplasm"/>
    <property type="evidence" value="ECO:0007669"/>
    <property type="project" value="InterPro"/>
</dbReference>
<dbReference type="Gene3D" id="3.10.390.10">
    <property type="entry name" value="SAND domain-like"/>
    <property type="match status" value="2"/>
</dbReference>
<feature type="compositionally biased region" description="Polar residues" evidence="7">
    <location>
        <begin position="312"/>
        <end position="328"/>
    </location>
</feature>
<dbReference type="Pfam" id="PF03172">
    <property type="entry name" value="HSR"/>
    <property type="match status" value="1"/>
</dbReference>
<name>A0A4Z2BX20_9TELE</name>
<evidence type="ECO:0008006" key="13">
    <source>
        <dbReference type="Google" id="ProtNLM"/>
    </source>
</evidence>
<evidence type="ECO:0000259" key="9">
    <source>
        <dbReference type="PROSITE" id="PS50864"/>
    </source>
</evidence>
<evidence type="ECO:0000256" key="7">
    <source>
        <dbReference type="SAM" id="MobiDB-lite"/>
    </source>
</evidence>
<accession>A0A4Z2BX20</accession>
<feature type="region of interest" description="Disordered" evidence="7">
    <location>
        <begin position="299"/>
        <end position="343"/>
    </location>
</feature>
<dbReference type="Proteomes" id="UP000516260">
    <property type="component" value="Chromosome 16"/>
</dbReference>
<dbReference type="InterPro" id="IPR001965">
    <property type="entry name" value="Znf_PHD"/>
</dbReference>
<protein>
    <recommendedName>
        <fullName evidence="13">PHD-type domain-containing protein</fullName>
    </recommendedName>
</protein>
<feature type="domain" description="SAND" evidence="9">
    <location>
        <begin position="195"/>
        <end position="278"/>
    </location>
</feature>
<evidence type="ECO:0000259" key="8">
    <source>
        <dbReference type="PROSITE" id="PS50016"/>
    </source>
</evidence>
<proteinExistence type="predicted"/>
<dbReference type="PRINTS" id="PR01711">
    <property type="entry name" value="AIREGULATOR"/>
</dbReference>
<dbReference type="AlphaFoldDB" id="A0A4Z2BX20"/>
<dbReference type="GO" id="GO:0008270">
    <property type="term" value="F:zinc ion binding"/>
    <property type="evidence" value="ECO:0007669"/>
    <property type="project" value="UniProtKB-KW"/>
</dbReference>
<dbReference type="Pfam" id="PF01342">
    <property type="entry name" value="SAND"/>
    <property type="match status" value="2"/>
</dbReference>
<dbReference type="SUPFAM" id="SSF47370">
    <property type="entry name" value="Bromodomain"/>
    <property type="match status" value="1"/>
</dbReference>
<feature type="compositionally biased region" description="Basic residues" evidence="7">
    <location>
        <begin position="149"/>
        <end position="158"/>
    </location>
</feature>
<keyword evidence="12" id="KW-1185">Reference proteome</keyword>
<evidence type="ECO:0000313" key="12">
    <source>
        <dbReference type="Proteomes" id="UP000516260"/>
    </source>
</evidence>
<dbReference type="Gene3D" id="3.30.40.10">
    <property type="entry name" value="Zinc/RING finger domain, C3HC4 (zinc finger)"/>
    <property type="match status" value="1"/>
</dbReference>
<dbReference type="GO" id="GO:0005634">
    <property type="term" value="C:nucleus"/>
    <property type="evidence" value="ECO:0007669"/>
    <property type="project" value="InterPro"/>
</dbReference>
<dbReference type="GO" id="GO:0003677">
    <property type="term" value="F:DNA binding"/>
    <property type="evidence" value="ECO:0007669"/>
    <property type="project" value="InterPro"/>
</dbReference>
<gene>
    <name evidence="11" type="ORF">fugu_014879</name>
</gene>
<keyword evidence="2" id="KW-0479">Metal-binding</keyword>
<dbReference type="SUPFAM" id="SSF63763">
    <property type="entry name" value="SAND domain-like"/>
    <property type="match status" value="2"/>
</dbReference>
<evidence type="ECO:0000313" key="11">
    <source>
        <dbReference type="EMBL" id="TNM96723.1"/>
    </source>
</evidence>
<dbReference type="InterPro" id="IPR013083">
    <property type="entry name" value="Znf_RING/FYVE/PHD"/>
</dbReference>
<dbReference type="InterPro" id="IPR036427">
    <property type="entry name" value="Bromodomain-like_sf"/>
</dbReference>
<feature type="domain" description="SAND" evidence="9">
    <location>
        <begin position="339"/>
        <end position="419"/>
    </location>
</feature>
<feature type="region of interest" description="Disordered" evidence="7">
    <location>
        <begin position="123"/>
        <end position="178"/>
    </location>
</feature>
<dbReference type="Pfam" id="PF00628">
    <property type="entry name" value="PHD"/>
    <property type="match status" value="1"/>
</dbReference>
<evidence type="ECO:0000256" key="4">
    <source>
        <dbReference type="ARBA" id="ARBA00022833"/>
    </source>
</evidence>
<dbReference type="GO" id="GO:0045182">
    <property type="term" value="F:translation regulator activity"/>
    <property type="evidence" value="ECO:0007669"/>
    <property type="project" value="InterPro"/>
</dbReference>
<reference evidence="11 12" key="1">
    <citation type="submission" date="2019-04" db="EMBL/GenBank/DDBJ databases">
        <title>The sequence and de novo assembly of Takifugu bimaculatus genome using PacBio and Hi-C technologies.</title>
        <authorList>
            <person name="Xu P."/>
            <person name="Liu B."/>
            <person name="Zhou Z."/>
        </authorList>
    </citation>
    <scope>NUCLEOTIDE SEQUENCE [LARGE SCALE GENOMIC DNA]</scope>
    <source>
        <strain evidence="11">TB-2018</strain>
        <tissue evidence="11">Muscle</tissue>
    </source>
</reference>
<dbReference type="InterPro" id="IPR043563">
    <property type="entry name" value="Sp110/Sp140/Sp140L-like"/>
</dbReference>
<dbReference type="PROSITE" id="PS50864">
    <property type="entry name" value="SAND"/>
    <property type="match status" value="2"/>
</dbReference>
<comment type="caution">
    <text evidence="11">The sequence shown here is derived from an EMBL/GenBank/DDBJ whole genome shotgun (WGS) entry which is preliminary data.</text>
</comment>
<evidence type="ECO:0000256" key="5">
    <source>
        <dbReference type="ARBA" id="ARBA00023117"/>
    </source>
</evidence>
<dbReference type="InterPro" id="IPR008087">
    <property type="entry name" value="AIRE"/>
</dbReference>
<dbReference type="InterPro" id="IPR019787">
    <property type="entry name" value="Znf_PHD-finger"/>
</dbReference>
<dbReference type="PROSITE" id="PS51414">
    <property type="entry name" value="HSR"/>
    <property type="match status" value="1"/>
</dbReference>
<dbReference type="PROSITE" id="PS50016">
    <property type="entry name" value="ZF_PHD_2"/>
    <property type="match status" value="1"/>
</dbReference>
<evidence type="ECO:0000259" key="10">
    <source>
        <dbReference type="PROSITE" id="PS51414"/>
    </source>
</evidence>
<dbReference type="PANTHER" id="PTHR46386">
    <property type="entry name" value="NUCLEAR BODY PROTEIN SP140"/>
    <property type="match status" value="1"/>
</dbReference>
<keyword evidence="5" id="KW-0103">Bromodomain</keyword>
<dbReference type="CDD" id="cd15541">
    <property type="entry name" value="PHD_TIF1_like"/>
    <property type="match status" value="1"/>
</dbReference>
<dbReference type="SMART" id="SM00258">
    <property type="entry name" value="SAND"/>
    <property type="match status" value="2"/>
</dbReference>
<evidence type="ECO:0000256" key="3">
    <source>
        <dbReference type="ARBA" id="ARBA00022771"/>
    </source>
</evidence>
<evidence type="ECO:0000256" key="2">
    <source>
        <dbReference type="ARBA" id="ARBA00022723"/>
    </source>
</evidence>
<dbReference type="PANTHER" id="PTHR46386:SF1">
    <property type="entry name" value="NUCLEAR BODY PROTEIN SP140-LIKE PROTEIN"/>
    <property type="match status" value="1"/>
</dbReference>
<evidence type="ECO:0000256" key="1">
    <source>
        <dbReference type="ARBA" id="ARBA00022553"/>
    </source>
</evidence>
<dbReference type="InterPro" id="IPR010919">
    <property type="entry name" value="SAND-like_dom_sf"/>
</dbReference>
<evidence type="ECO:0000256" key="6">
    <source>
        <dbReference type="PROSITE-ProRule" id="PRU00146"/>
    </source>
</evidence>
<dbReference type="InterPro" id="IPR004865">
    <property type="entry name" value="HSR_dom"/>
</dbReference>
<dbReference type="InterPro" id="IPR000770">
    <property type="entry name" value="SAND_dom"/>
</dbReference>
<dbReference type="GO" id="GO:0000981">
    <property type="term" value="F:DNA-binding transcription factor activity, RNA polymerase II-specific"/>
    <property type="evidence" value="ECO:0007669"/>
    <property type="project" value="TreeGrafter"/>
</dbReference>
<dbReference type="InterPro" id="IPR011011">
    <property type="entry name" value="Znf_FYVE_PHD"/>
</dbReference>
<organism evidence="11 12">
    <name type="scientific">Takifugu bimaculatus</name>
    <dbReference type="NCBI Taxonomy" id="433685"/>
    <lineage>
        <taxon>Eukaryota</taxon>
        <taxon>Metazoa</taxon>
        <taxon>Chordata</taxon>
        <taxon>Craniata</taxon>
        <taxon>Vertebrata</taxon>
        <taxon>Euteleostomi</taxon>
        <taxon>Actinopterygii</taxon>
        <taxon>Neopterygii</taxon>
        <taxon>Teleostei</taxon>
        <taxon>Neoteleostei</taxon>
        <taxon>Acanthomorphata</taxon>
        <taxon>Eupercaria</taxon>
        <taxon>Tetraodontiformes</taxon>
        <taxon>Tetradontoidea</taxon>
        <taxon>Tetraodontidae</taxon>
        <taxon>Takifugu</taxon>
    </lineage>
</organism>
<sequence length="619" mass="71118">MDPIEALGNADLLQFFHSHKTAMACMEKPLTFLTQLRDHDLLPEDRYQKMSRMKSKDRLKKAVYEFLDWLEVNQPQLISTFWRAAFVELLMNQYHTLRKLHYSLMDGPGSNQSLTSFHIENEVESEARDGRLKALSGSEENKETNATPAKRKRRKLKGSKCEEDEDKQTKASCGETPAQRRKSRKLTYYSPLKKGEKTEIWRWPICEVQLPVRCGEKNGLLDRKRMAKGLKCIMVSGQWFSPTEFERFAGKQRCKNWKLTIQCMGTPLGKLIQEGHLKSTRFRRQTVKARKSLFRILSDDEDESGSEKSNADKQPSTSGDPESSSTEGELNEQAEQEPEGSPDVCNTVFKVACGISFGALHKKRFASGTCGKCIRTATRWMTPIEFVEASLGQTNTSWRRDIRWEGKPLAYLIKDKTLRIHFLKCNCPLCNPSDDDLENERNDDECWVCKSDEDRLVLCDKCPRSFHKTCHLPYVEDADCGDRGQWLCTFCVYKSNEECFYQEEQSREEAMSLQLSQHLLECHYLLLRLSSAEELPEAPSSSASPDESAVFTELRRMLGIIAEKLQFRFYETVGQFVSEVELIFTNSASPHQADELIATGNRLKKVFDEDFKNVFHIVG</sequence>
<feature type="domain" description="PHD-type" evidence="8">
    <location>
        <begin position="424"/>
        <end position="494"/>
    </location>
</feature>
<dbReference type="EMBL" id="SWLE01000008">
    <property type="protein sequence ID" value="TNM96723.1"/>
    <property type="molecule type" value="Genomic_DNA"/>
</dbReference>
<keyword evidence="4" id="KW-0862">Zinc</keyword>
<keyword evidence="1" id="KW-0597">Phosphoprotein</keyword>
<feature type="domain" description="HSR" evidence="10">
    <location>
        <begin position="1"/>
        <end position="109"/>
    </location>
</feature>
<feature type="compositionally biased region" description="Basic and acidic residues" evidence="7">
    <location>
        <begin position="123"/>
        <end position="132"/>
    </location>
</feature>
<dbReference type="SUPFAM" id="SSF57903">
    <property type="entry name" value="FYVE/PHD zinc finger"/>
    <property type="match status" value="1"/>
</dbReference>
<feature type="compositionally biased region" description="Acidic residues" evidence="7">
    <location>
        <begin position="329"/>
        <end position="340"/>
    </location>
</feature>